<keyword evidence="2" id="KW-1185">Reference proteome</keyword>
<accession>A0ABN6IUW8</accession>
<name>A0ABN6IUW8_9CLOT</name>
<evidence type="ECO:0000313" key="2">
    <source>
        <dbReference type="Proteomes" id="UP000824633"/>
    </source>
</evidence>
<evidence type="ECO:0000313" key="1">
    <source>
        <dbReference type="EMBL" id="BCZ45844.1"/>
    </source>
</evidence>
<protein>
    <submittedName>
        <fullName evidence="1">Uncharacterized protein</fullName>
    </submittedName>
</protein>
<dbReference type="Proteomes" id="UP000824633">
    <property type="component" value="Chromosome"/>
</dbReference>
<proteinExistence type="predicted"/>
<organism evidence="1 2">
    <name type="scientific">Clostridium gelidum</name>
    <dbReference type="NCBI Taxonomy" id="704125"/>
    <lineage>
        <taxon>Bacteria</taxon>
        <taxon>Bacillati</taxon>
        <taxon>Bacillota</taxon>
        <taxon>Clostridia</taxon>
        <taxon>Eubacteriales</taxon>
        <taxon>Clostridiaceae</taxon>
        <taxon>Clostridium</taxon>
    </lineage>
</organism>
<dbReference type="EMBL" id="AP024849">
    <property type="protein sequence ID" value="BCZ45844.1"/>
    <property type="molecule type" value="Genomic_DNA"/>
</dbReference>
<sequence>MLYSKKHCTKYMNLVQCLYMENYVSPGGTSETGRVEVATEARRAEFAINLDLNI</sequence>
<reference evidence="2" key="1">
    <citation type="submission" date="2021-07" db="EMBL/GenBank/DDBJ databases">
        <title>Complete genome sequencing of a Clostridium isolate.</title>
        <authorList>
            <person name="Ueki A."/>
            <person name="Tonouchi A."/>
        </authorList>
    </citation>
    <scope>NUCLEOTIDE SEQUENCE [LARGE SCALE GENOMIC DNA]</scope>
    <source>
        <strain evidence="2">C5S11</strain>
    </source>
</reference>
<gene>
    <name evidence="1" type="ORF">psyc5s11_19110</name>
</gene>